<accession>E4Z471</accession>
<dbReference type="EMBL" id="FN657220">
    <property type="protein sequence ID" value="CBY42499.1"/>
    <property type="molecule type" value="Genomic_DNA"/>
</dbReference>
<proteinExistence type="predicted"/>
<gene>
    <name evidence="1" type="ORF">GSOID_T00026198001</name>
</gene>
<feature type="non-terminal residue" evidence="1">
    <location>
        <position position="1"/>
    </location>
</feature>
<sequence>KSGGGGQRRYQFFFGNRYQFLISTSSNLLSIGVKVSSNFSSRSVSSKSMAVPREPAKKPGSPGLFKIAVAFLNSFWIHISLIKLDIENRSGESFDVVERRRAFDWTFSDE</sequence>
<dbReference type="Proteomes" id="UP000011014">
    <property type="component" value="Unassembled WGS sequence"/>
</dbReference>
<evidence type="ECO:0000313" key="1">
    <source>
        <dbReference type="EMBL" id="CBY42499.1"/>
    </source>
</evidence>
<protein>
    <submittedName>
        <fullName evidence="1">Uncharacterized protein</fullName>
    </submittedName>
</protein>
<reference evidence="1" key="1">
    <citation type="journal article" date="2010" name="Science">
        <title>Plasticity of animal genome architecture unmasked by rapid evolution of a pelagic tunicate.</title>
        <authorList>
            <person name="Denoeud F."/>
            <person name="Henriet S."/>
            <person name="Mungpakdee S."/>
            <person name="Aury J.M."/>
            <person name="Da Silva C."/>
            <person name="Brinkmann H."/>
            <person name="Mikhaleva J."/>
            <person name="Olsen L.C."/>
            <person name="Jubin C."/>
            <person name="Canestro C."/>
            <person name="Bouquet J.M."/>
            <person name="Danks G."/>
            <person name="Poulain J."/>
            <person name="Campsteijn C."/>
            <person name="Adamski M."/>
            <person name="Cross I."/>
            <person name="Yadetie F."/>
            <person name="Muffato M."/>
            <person name="Louis A."/>
            <person name="Butcher S."/>
            <person name="Tsagkogeorga G."/>
            <person name="Konrad A."/>
            <person name="Singh S."/>
            <person name="Jensen M.F."/>
            <person name="Cong E.H."/>
            <person name="Eikeseth-Otteraa H."/>
            <person name="Noel B."/>
            <person name="Anthouard V."/>
            <person name="Porcel B.M."/>
            <person name="Kachouri-Lafond R."/>
            <person name="Nishino A."/>
            <person name="Ugolini M."/>
            <person name="Chourrout P."/>
            <person name="Nishida H."/>
            <person name="Aasland R."/>
            <person name="Huzurbazar S."/>
            <person name="Westhof E."/>
            <person name="Delsuc F."/>
            <person name="Lehrach H."/>
            <person name="Reinhardt R."/>
            <person name="Weissenbach J."/>
            <person name="Roy S.W."/>
            <person name="Artiguenave F."/>
            <person name="Postlethwait J.H."/>
            <person name="Manak J.R."/>
            <person name="Thompson E.M."/>
            <person name="Jaillon O."/>
            <person name="Du Pasquier L."/>
            <person name="Boudinot P."/>
            <person name="Liberles D.A."/>
            <person name="Volff J.N."/>
            <person name="Philippe H."/>
            <person name="Lenhard B."/>
            <person name="Roest Crollius H."/>
            <person name="Wincker P."/>
            <person name="Chourrout D."/>
        </authorList>
    </citation>
    <scope>NUCLEOTIDE SEQUENCE [LARGE SCALE GENOMIC DNA]</scope>
</reference>
<organism evidence="1">
    <name type="scientific">Oikopleura dioica</name>
    <name type="common">Tunicate</name>
    <dbReference type="NCBI Taxonomy" id="34765"/>
    <lineage>
        <taxon>Eukaryota</taxon>
        <taxon>Metazoa</taxon>
        <taxon>Chordata</taxon>
        <taxon>Tunicata</taxon>
        <taxon>Appendicularia</taxon>
        <taxon>Copelata</taxon>
        <taxon>Oikopleuridae</taxon>
        <taxon>Oikopleura</taxon>
    </lineage>
</organism>
<dbReference type="AlphaFoldDB" id="E4Z471"/>
<name>E4Z471_OIKDI</name>